<dbReference type="InterPro" id="IPR004046">
    <property type="entry name" value="GST_C"/>
</dbReference>
<reference evidence="2 3" key="1">
    <citation type="submission" date="2019-07" db="EMBL/GenBank/DDBJ databases">
        <title>Genome sequencing of lignin-degrading bacterial isolates.</title>
        <authorList>
            <person name="Gladden J."/>
        </authorList>
    </citation>
    <scope>NUCLEOTIDE SEQUENCE [LARGE SCALE GENOMIC DNA]</scope>
    <source>
        <strain evidence="2 3">J19</strain>
    </source>
</reference>
<evidence type="ECO:0000313" key="3">
    <source>
        <dbReference type="Proteomes" id="UP000321583"/>
    </source>
</evidence>
<organism evidence="2 3">
    <name type="scientific">Pseudoxanthomonas taiwanensis J19</name>
    <dbReference type="NCBI Taxonomy" id="935569"/>
    <lineage>
        <taxon>Bacteria</taxon>
        <taxon>Pseudomonadati</taxon>
        <taxon>Pseudomonadota</taxon>
        <taxon>Gammaproteobacteria</taxon>
        <taxon>Lysobacterales</taxon>
        <taxon>Lysobacteraceae</taxon>
        <taxon>Pseudoxanthomonas</taxon>
    </lineage>
</organism>
<evidence type="ECO:0000313" key="2">
    <source>
        <dbReference type="EMBL" id="TWH16825.1"/>
    </source>
</evidence>
<dbReference type="GO" id="GO:0016740">
    <property type="term" value="F:transferase activity"/>
    <property type="evidence" value="ECO:0007669"/>
    <property type="project" value="UniProtKB-KW"/>
</dbReference>
<dbReference type="OrthoDB" id="5958450at2"/>
<protein>
    <submittedName>
        <fullName evidence="2">Glutathione S-transferase</fullName>
    </submittedName>
</protein>
<sequence>MKLLYSRNPNPRLAVATARYLQAPVQFEFAAPLAPGQAERYRPLTPALRVPILVYDDGSSLWETDAIACRLAREVRSPFWRTGMDEPAMLQWLSWGKQNFVRACDMVQFEYVTKQRYGLGPVDRGEVAKGLALFAESAALLEEQLAARPWLLRDGISYADFRMASFLPHHQIAGLPLHDYPAIRAWYARIEALPAWSDPFAGLDAPELPPVPQAA</sequence>
<dbReference type="Gene3D" id="1.20.1050.10">
    <property type="match status" value="1"/>
</dbReference>
<feature type="domain" description="GST C-terminal" evidence="1">
    <location>
        <begin position="82"/>
        <end position="213"/>
    </location>
</feature>
<dbReference type="Pfam" id="PF00043">
    <property type="entry name" value="GST_C"/>
    <property type="match status" value="1"/>
</dbReference>
<dbReference type="SUPFAM" id="SSF47616">
    <property type="entry name" value="GST C-terminal domain-like"/>
    <property type="match status" value="1"/>
</dbReference>
<keyword evidence="2" id="KW-0808">Transferase</keyword>
<comment type="caution">
    <text evidence="2">The sequence shown here is derived from an EMBL/GenBank/DDBJ whole genome shotgun (WGS) entry which is preliminary data.</text>
</comment>
<accession>A0A562E468</accession>
<dbReference type="RefSeq" id="WP_019399063.1">
    <property type="nucleotide sequence ID" value="NZ_VLJS01000013.1"/>
</dbReference>
<dbReference type="AlphaFoldDB" id="A0A562E468"/>
<dbReference type="InterPro" id="IPR036249">
    <property type="entry name" value="Thioredoxin-like_sf"/>
</dbReference>
<dbReference type="PANTHER" id="PTHR44051">
    <property type="entry name" value="GLUTATHIONE S-TRANSFERASE-RELATED"/>
    <property type="match status" value="1"/>
</dbReference>
<dbReference type="PANTHER" id="PTHR44051:SF8">
    <property type="entry name" value="GLUTATHIONE S-TRANSFERASE GSTA"/>
    <property type="match status" value="1"/>
</dbReference>
<proteinExistence type="predicted"/>
<dbReference type="EMBL" id="VLJS01000013">
    <property type="protein sequence ID" value="TWH16825.1"/>
    <property type="molecule type" value="Genomic_DNA"/>
</dbReference>
<dbReference type="Proteomes" id="UP000321583">
    <property type="component" value="Unassembled WGS sequence"/>
</dbReference>
<keyword evidence="3" id="KW-1185">Reference proteome</keyword>
<dbReference type="SUPFAM" id="SSF52833">
    <property type="entry name" value="Thioredoxin-like"/>
    <property type="match status" value="1"/>
</dbReference>
<name>A0A562E468_9GAMM</name>
<dbReference type="InterPro" id="IPR010987">
    <property type="entry name" value="Glutathione-S-Trfase_C-like"/>
</dbReference>
<gene>
    <name evidence="2" type="ORF">L613_001100000140</name>
</gene>
<evidence type="ECO:0000259" key="1">
    <source>
        <dbReference type="PROSITE" id="PS50405"/>
    </source>
</evidence>
<dbReference type="PROSITE" id="PS50405">
    <property type="entry name" value="GST_CTER"/>
    <property type="match status" value="1"/>
</dbReference>
<dbReference type="Gene3D" id="3.40.30.10">
    <property type="entry name" value="Glutaredoxin"/>
    <property type="match status" value="1"/>
</dbReference>
<dbReference type="InterPro" id="IPR036282">
    <property type="entry name" value="Glutathione-S-Trfase_C_sf"/>
</dbReference>
<dbReference type="CDD" id="cd00570">
    <property type="entry name" value="GST_N_family"/>
    <property type="match status" value="1"/>
</dbReference>